<organism evidence="6 7">
    <name type="scientific">Pseudoalteromonas xiamenensis</name>
    <dbReference type="NCBI Taxonomy" id="882626"/>
    <lineage>
        <taxon>Bacteria</taxon>
        <taxon>Pseudomonadati</taxon>
        <taxon>Pseudomonadota</taxon>
        <taxon>Gammaproteobacteria</taxon>
        <taxon>Alteromonadales</taxon>
        <taxon>Pseudoalteromonadaceae</taxon>
        <taxon>Pseudoalteromonas</taxon>
    </lineage>
</organism>
<evidence type="ECO:0000256" key="3">
    <source>
        <dbReference type="ARBA" id="ARBA00022643"/>
    </source>
</evidence>
<reference evidence="6" key="1">
    <citation type="submission" date="2021-03" db="EMBL/GenBank/DDBJ databases">
        <title>Complete Genome of Pseudoalteromonas xiamenensis STKMTI.2, a new potential marine bacterium producing anti-Vibrio compounds.</title>
        <authorList>
            <person name="Handayani D.P."/>
            <person name="Isnansetyo A."/>
            <person name="Istiqomah I."/>
            <person name="Jumina J."/>
        </authorList>
    </citation>
    <scope>NUCLEOTIDE SEQUENCE</scope>
    <source>
        <strain evidence="6">STKMTI.2</strain>
    </source>
</reference>
<comment type="cofactor">
    <cofactor evidence="1">
        <name>FMN</name>
        <dbReference type="ChEBI" id="CHEBI:58210"/>
    </cofactor>
</comment>
<dbReference type="GO" id="GO:0005829">
    <property type="term" value="C:cytosol"/>
    <property type="evidence" value="ECO:0007669"/>
    <property type="project" value="TreeGrafter"/>
</dbReference>
<keyword evidence="2" id="KW-0285">Flavoprotein</keyword>
<dbReference type="PANTHER" id="PTHR19384">
    <property type="entry name" value="NITRIC OXIDE SYNTHASE-RELATED"/>
    <property type="match status" value="1"/>
</dbReference>
<dbReference type="AlphaFoldDB" id="A0A975DFW4"/>
<dbReference type="Pfam" id="PF00258">
    <property type="entry name" value="Flavodoxin_1"/>
    <property type="match status" value="1"/>
</dbReference>
<dbReference type="GO" id="GO:0016491">
    <property type="term" value="F:oxidoreductase activity"/>
    <property type="evidence" value="ECO:0007669"/>
    <property type="project" value="TreeGrafter"/>
</dbReference>
<dbReference type="Gene3D" id="3.40.50.360">
    <property type="match status" value="1"/>
</dbReference>
<evidence type="ECO:0000259" key="5">
    <source>
        <dbReference type="PROSITE" id="PS50902"/>
    </source>
</evidence>
<protein>
    <submittedName>
        <fullName evidence="6">Flavodoxin domain-containing protein</fullName>
    </submittedName>
</protein>
<dbReference type="InterPro" id="IPR001094">
    <property type="entry name" value="Flavdoxin-like"/>
</dbReference>
<keyword evidence="4" id="KW-0813">Transport</keyword>
<evidence type="ECO:0000313" key="7">
    <source>
        <dbReference type="Proteomes" id="UP000664904"/>
    </source>
</evidence>
<keyword evidence="3" id="KW-0288">FMN</keyword>
<keyword evidence="4" id="KW-0249">Electron transport</keyword>
<dbReference type="InterPro" id="IPR008254">
    <property type="entry name" value="Flavodoxin/NO_synth"/>
</dbReference>
<keyword evidence="7" id="KW-1185">Reference proteome</keyword>
<dbReference type="PROSITE" id="PS50902">
    <property type="entry name" value="FLAVODOXIN_LIKE"/>
    <property type="match status" value="1"/>
</dbReference>
<accession>A0A975DFW4</accession>
<sequence>MQNLEIIVGSQMGSAEYVAEQVQQVLVDQGIDVTLHLQPEYNELVHSTWLIVTSTYGAGDYPDNLLPFIERLNDTADLAAIQFAVIGIGDSSYDTFNFAAKNVEQLLLNKGATQLLPALYINVLDESLPEDTAEA</sequence>
<dbReference type="GO" id="GO:0010181">
    <property type="term" value="F:FMN binding"/>
    <property type="evidence" value="ECO:0007669"/>
    <property type="project" value="InterPro"/>
</dbReference>
<dbReference type="PANTHER" id="PTHR19384:SF128">
    <property type="entry name" value="NADPH OXIDOREDUCTASE A"/>
    <property type="match status" value="1"/>
</dbReference>
<gene>
    <name evidence="6" type="ORF">J5O05_10045</name>
</gene>
<evidence type="ECO:0000313" key="6">
    <source>
        <dbReference type="EMBL" id="QTH70357.1"/>
    </source>
</evidence>
<evidence type="ECO:0000256" key="2">
    <source>
        <dbReference type="ARBA" id="ARBA00022630"/>
    </source>
</evidence>
<dbReference type="PRINTS" id="PR00369">
    <property type="entry name" value="FLAVODOXIN"/>
</dbReference>
<dbReference type="GO" id="GO:0050660">
    <property type="term" value="F:flavin adenine dinucleotide binding"/>
    <property type="evidence" value="ECO:0007669"/>
    <property type="project" value="TreeGrafter"/>
</dbReference>
<feature type="domain" description="Flavodoxin-like" evidence="5">
    <location>
        <begin position="4"/>
        <end position="135"/>
    </location>
</feature>
<dbReference type="RefSeq" id="WP_208841953.1">
    <property type="nucleotide sequence ID" value="NZ_CP072133.1"/>
</dbReference>
<dbReference type="KEGG" id="pxi:J5O05_10045"/>
<dbReference type="Proteomes" id="UP000664904">
    <property type="component" value="Chromosome"/>
</dbReference>
<name>A0A975DFW4_9GAMM</name>
<dbReference type="InterPro" id="IPR029039">
    <property type="entry name" value="Flavoprotein-like_sf"/>
</dbReference>
<dbReference type="EMBL" id="CP072133">
    <property type="protein sequence ID" value="QTH70357.1"/>
    <property type="molecule type" value="Genomic_DNA"/>
</dbReference>
<evidence type="ECO:0000256" key="4">
    <source>
        <dbReference type="ARBA" id="ARBA00022982"/>
    </source>
</evidence>
<dbReference type="SUPFAM" id="SSF52218">
    <property type="entry name" value="Flavoproteins"/>
    <property type="match status" value="1"/>
</dbReference>
<evidence type="ECO:0000256" key="1">
    <source>
        <dbReference type="ARBA" id="ARBA00001917"/>
    </source>
</evidence>
<proteinExistence type="predicted"/>